<accession>A0AAN8DEN7</accession>
<sequence length="78" mass="8498">MQIVQKHVCLLPDEDEWSLGGLSGLAGGSLGLRRGQQSAYDSTALVCRTPIRLSALQDRLIDALHRSLYLSSQSLEMA</sequence>
<gene>
    <name evidence="1" type="ORF">CgunFtcFv8_024532</name>
</gene>
<protein>
    <submittedName>
        <fullName evidence="1">Uncharacterized protein</fullName>
    </submittedName>
</protein>
<proteinExistence type="predicted"/>
<keyword evidence="2" id="KW-1185">Reference proteome</keyword>
<organism evidence="1 2">
    <name type="scientific">Champsocephalus gunnari</name>
    <name type="common">Mackerel icefish</name>
    <dbReference type="NCBI Taxonomy" id="52237"/>
    <lineage>
        <taxon>Eukaryota</taxon>
        <taxon>Metazoa</taxon>
        <taxon>Chordata</taxon>
        <taxon>Craniata</taxon>
        <taxon>Vertebrata</taxon>
        <taxon>Euteleostomi</taxon>
        <taxon>Actinopterygii</taxon>
        <taxon>Neopterygii</taxon>
        <taxon>Teleostei</taxon>
        <taxon>Neoteleostei</taxon>
        <taxon>Acanthomorphata</taxon>
        <taxon>Eupercaria</taxon>
        <taxon>Perciformes</taxon>
        <taxon>Notothenioidei</taxon>
        <taxon>Channichthyidae</taxon>
        <taxon>Champsocephalus</taxon>
    </lineage>
</organism>
<dbReference type="Proteomes" id="UP001331515">
    <property type="component" value="Unassembled WGS sequence"/>
</dbReference>
<reference evidence="1 2" key="1">
    <citation type="journal article" date="2023" name="Mol. Biol. Evol.">
        <title>Genomics of Secondarily Temperate Adaptation in the Only Non-Antarctic Icefish.</title>
        <authorList>
            <person name="Rivera-Colon A.G."/>
            <person name="Rayamajhi N."/>
            <person name="Minhas B.F."/>
            <person name="Madrigal G."/>
            <person name="Bilyk K.T."/>
            <person name="Yoon V."/>
            <person name="Hune M."/>
            <person name="Gregory S."/>
            <person name="Cheng C.H.C."/>
            <person name="Catchen J.M."/>
        </authorList>
    </citation>
    <scope>NUCLEOTIDE SEQUENCE [LARGE SCALE GENOMIC DNA]</scope>
    <source>
        <tissue evidence="1">White muscle</tissue>
    </source>
</reference>
<evidence type="ECO:0000313" key="2">
    <source>
        <dbReference type="Proteomes" id="UP001331515"/>
    </source>
</evidence>
<dbReference type="EMBL" id="JAURVH010001523">
    <property type="protein sequence ID" value="KAK5920759.1"/>
    <property type="molecule type" value="Genomic_DNA"/>
</dbReference>
<name>A0AAN8DEN7_CHAGU</name>
<dbReference type="AlphaFoldDB" id="A0AAN8DEN7"/>
<comment type="caution">
    <text evidence="1">The sequence shown here is derived from an EMBL/GenBank/DDBJ whole genome shotgun (WGS) entry which is preliminary data.</text>
</comment>
<evidence type="ECO:0000313" key="1">
    <source>
        <dbReference type="EMBL" id="KAK5920759.1"/>
    </source>
</evidence>